<feature type="coiled-coil region" evidence="1">
    <location>
        <begin position="33"/>
        <end position="60"/>
    </location>
</feature>
<reference evidence="3" key="1">
    <citation type="submission" date="2023-07" db="EMBL/GenBank/DDBJ databases">
        <title>Chromosome-level Genome Assembly of Striped Snakehead (Channa striata).</title>
        <authorList>
            <person name="Liu H."/>
        </authorList>
    </citation>
    <scope>NUCLEOTIDE SEQUENCE</scope>
    <source>
        <strain evidence="3">Gz</strain>
        <tissue evidence="3">Muscle</tissue>
    </source>
</reference>
<sequence>MMADEINILQLSAADEETVFQKELEELKTQLTVQKLLELKAELEAERKTASDLKAEAKELLPPEMKTLCEEQQKDTLEDESVEVGDEKCQQQLSVTKSIGDLKARESLNIPTSLNLGFSAELQAETEDDLPPERKTAGCEEQQGKSEVQTEENVKDKHKKEQHEQEGSLIPDLESTETTEVSSDTPPKDNQTEVSQEKFTIFCE</sequence>
<keyword evidence="1" id="KW-0175">Coiled coil</keyword>
<protein>
    <submittedName>
        <fullName evidence="3">Uncharacterized protein</fullName>
    </submittedName>
</protein>
<name>A0AA88MJ30_CHASR</name>
<feature type="region of interest" description="Disordered" evidence="2">
    <location>
        <begin position="122"/>
        <end position="204"/>
    </location>
</feature>
<dbReference type="Proteomes" id="UP001187415">
    <property type="component" value="Unassembled WGS sequence"/>
</dbReference>
<keyword evidence="4" id="KW-1185">Reference proteome</keyword>
<dbReference type="EMBL" id="JAUPFM010000011">
    <property type="protein sequence ID" value="KAK2837388.1"/>
    <property type="molecule type" value="Genomic_DNA"/>
</dbReference>
<comment type="caution">
    <text evidence="3">The sequence shown here is derived from an EMBL/GenBank/DDBJ whole genome shotgun (WGS) entry which is preliminary data.</text>
</comment>
<gene>
    <name evidence="3" type="ORF">Q5P01_014600</name>
</gene>
<evidence type="ECO:0000256" key="1">
    <source>
        <dbReference type="SAM" id="Coils"/>
    </source>
</evidence>
<accession>A0AA88MJ30</accession>
<evidence type="ECO:0000313" key="4">
    <source>
        <dbReference type="Proteomes" id="UP001187415"/>
    </source>
</evidence>
<proteinExistence type="predicted"/>
<organism evidence="3 4">
    <name type="scientific">Channa striata</name>
    <name type="common">Snakehead murrel</name>
    <name type="synonym">Ophicephalus striatus</name>
    <dbReference type="NCBI Taxonomy" id="64152"/>
    <lineage>
        <taxon>Eukaryota</taxon>
        <taxon>Metazoa</taxon>
        <taxon>Chordata</taxon>
        <taxon>Craniata</taxon>
        <taxon>Vertebrata</taxon>
        <taxon>Euteleostomi</taxon>
        <taxon>Actinopterygii</taxon>
        <taxon>Neopterygii</taxon>
        <taxon>Teleostei</taxon>
        <taxon>Neoteleostei</taxon>
        <taxon>Acanthomorphata</taxon>
        <taxon>Anabantaria</taxon>
        <taxon>Anabantiformes</taxon>
        <taxon>Channoidei</taxon>
        <taxon>Channidae</taxon>
        <taxon>Channa</taxon>
    </lineage>
</organism>
<feature type="compositionally biased region" description="Basic and acidic residues" evidence="2">
    <location>
        <begin position="131"/>
        <end position="144"/>
    </location>
</feature>
<feature type="compositionally biased region" description="Basic and acidic residues" evidence="2">
    <location>
        <begin position="152"/>
        <end position="166"/>
    </location>
</feature>
<dbReference type="AlphaFoldDB" id="A0AA88MJ30"/>
<evidence type="ECO:0000313" key="3">
    <source>
        <dbReference type="EMBL" id="KAK2837388.1"/>
    </source>
</evidence>
<evidence type="ECO:0000256" key="2">
    <source>
        <dbReference type="SAM" id="MobiDB-lite"/>
    </source>
</evidence>